<dbReference type="PANTHER" id="PTHR47936">
    <property type="entry name" value="PPR_LONG DOMAIN-CONTAINING PROTEIN"/>
    <property type="match status" value="1"/>
</dbReference>
<keyword evidence="2" id="KW-0677">Repeat</keyword>
<dbReference type="GO" id="GO:0010019">
    <property type="term" value="P:chloroplast-nucleus signaling pathway"/>
    <property type="evidence" value="ECO:0007669"/>
    <property type="project" value="TreeGrafter"/>
</dbReference>
<dbReference type="Pfam" id="PF01535">
    <property type="entry name" value="PPR"/>
    <property type="match status" value="2"/>
</dbReference>
<keyword evidence="6" id="KW-1185">Reference proteome</keyword>
<dbReference type="GO" id="GO:0031930">
    <property type="term" value="P:mitochondria-nucleus signaling pathway"/>
    <property type="evidence" value="ECO:0007669"/>
    <property type="project" value="TreeGrafter"/>
</dbReference>
<dbReference type="InterPro" id="IPR002885">
    <property type="entry name" value="PPR_rpt"/>
</dbReference>
<evidence type="ECO:0000256" key="1">
    <source>
        <dbReference type="ARBA" id="ARBA00007626"/>
    </source>
</evidence>
<feature type="repeat" description="PPR" evidence="3">
    <location>
        <begin position="458"/>
        <end position="492"/>
    </location>
</feature>
<dbReference type="AlphaFoldDB" id="A0AAN9F7X1"/>
<feature type="repeat" description="PPR" evidence="3">
    <location>
        <begin position="239"/>
        <end position="269"/>
    </location>
</feature>
<accession>A0AAN9F7X1</accession>
<feature type="region of interest" description="Disordered" evidence="4">
    <location>
        <begin position="1"/>
        <end position="35"/>
    </location>
</feature>
<sequence>MFSPSRASHTFNNNARHFCSSHQTPQHSRPRNASKTAKTLANLINSKPWSSNSLQSSLPIPLSKTTMLQTLRRINDPCDALRFFTHTQRTGFPHDHQSFFIMLQILTRQRKLNVARNFLFSIEKRSNGTVKLEDKFFNCLIRSYAEAGLFKESLKLFHTMKSIAVSPSVITFNSILSLLLKKGRTNMAKNVFDEMLVTYGVSPDTWTFNILIRGFCKNSMVDEAFWFFKEMARFPIKPDVVTYNTLVDGLCRAGKVRIAQNLVNGMSKKCKDLNPNVVSYTSLIRGYCVKGEVDEALVILEEMSNKGLEPNVITYNTLMKGLCEVGKLERMKDVLKWMNAEGGVGVDTCTFNIIIDSHCFAGKLDEAMKVFEAMKSLKVPADSASYSILIRCLCRRGDYGTAEKLFDELFEKDILLSNFGSKPLAASYSPIFQYLCENGKSKKAERVFRQLMKRGTQDPLVYRTVIMGHCKEGAYENGYELLIWMLRRDFLPNVRIYDCLIGGFLEKDKPLLAKETLEKMLKSNYQPKTSTWHSILARLLEKGCARESACVIVMMLEKNVRQNINLSTESLQLLFGRGLQDRAFEILELIYKNGYCVRTKDVVQFLCKRGKPSEACKMLLFSLGNNQNVDIDLCDAVVLDLCKINKLAEAFSLCYELVEKGLHQKLICLNDLRAALEAGGRIEEAAFISKRTPTL</sequence>
<evidence type="ECO:0000256" key="4">
    <source>
        <dbReference type="SAM" id="MobiDB-lite"/>
    </source>
</evidence>
<dbReference type="Proteomes" id="UP001359559">
    <property type="component" value="Unassembled WGS sequence"/>
</dbReference>
<gene>
    <name evidence="5" type="ORF">RJT34_27484</name>
</gene>
<dbReference type="PROSITE" id="PS51375">
    <property type="entry name" value="PPR"/>
    <property type="match status" value="10"/>
</dbReference>
<dbReference type="GO" id="GO:0009507">
    <property type="term" value="C:chloroplast"/>
    <property type="evidence" value="ECO:0007669"/>
    <property type="project" value="TreeGrafter"/>
</dbReference>
<feature type="repeat" description="PPR" evidence="3">
    <location>
        <begin position="276"/>
        <end position="310"/>
    </location>
</feature>
<dbReference type="PANTHER" id="PTHR47936:SF1">
    <property type="entry name" value="PENTATRICOPEPTIDE REPEAT-CONTAINING PROTEIN GUN1, CHLOROPLASTIC"/>
    <property type="match status" value="1"/>
</dbReference>
<dbReference type="EMBL" id="JAYKXN010000007">
    <property type="protein sequence ID" value="KAK7271517.1"/>
    <property type="molecule type" value="Genomic_DNA"/>
</dbReference>
<name>A0AAN9F7X1_CLITE</name>
<protein>
    <recommendedName>
        <fullName evidence="7">Pentatricopeptide repeat-containing protein</fullName>
    </recommendedName>
</protein>
<dbReference type="Gene3D" id="1.25.40.10">
    <property type="entry name" value="Tetratricopeptide repeat domain"/>
    <property type="match status" value="5"/>
</dbReference>
<feature type="repeat" description="PPR" evidence="3">
    <location>
        <begin position="133"/>
        <end position="167"/>
    </location>
</feature>
<dbReference type="InterPro" id="IPR011990">
    <property type="entry name" value="TPR-like_helical_dom_sf"/>
</dbReference>
<feature type="repeat" description="PPR" evidence="3">
    <location>
        <begin position="311"/>
        <end position="345"/>
    </location>
</feature>
<evidence type="ECO:0008006" key="7">
    <source>
        <dbReference type="Google" id="ProtNLM"/>
    </source>
</evidence>
<comment type="similarity">
    <text evidence="1">Belongs to the PPR family. P subfamily.</text>
</comment>
<feature type="repeat" description="PPR" evidence="3">
    <location>
        <begin position="168"/>
        <end position="203"/>
    </location>
</feature>
<feature type="repeat" description="PPR" evidence="3">
    <location>
        <begin position="204"/>
        <end position="238"/>
    </location>
</feature>
<feature type="repeat" description="PPR" evidence="3">
    <location>
        <begin position="493"/>
        <end position="527"/>
    </location>
</feature>
<feature type="repeat" description="PPR" evidence="3">
    <location>
        <begin position="382"/>
        <end position="416"/>
    </location>
</feature>
<reference evidence="5 6" key="1">
    <citation type="submission" date="2024-01" db="EMBL/GenBank/DDBJ databases">
        <title>The genomes of 5 underutilized Papilionoideae crops provide insights into root nodulation and disease resistance.</title>
        <authorList>
            <person name="Yuan L."/>
        </authorList>
    </citation>
    <scope>NUCLEOTIDE SEQUENCE [LARGE SCALE GENOMIC DNA]</scope>
    <source>
        <strain evidence="5">LY-2023</strain>
        <tissue evidence="5">Leaf</tissue>
    </source>
</reference>
<evidence type="ECO:0000313" key="5">
    <source>
        <dbReference type="EMBL" id="KAK7271517.1"/>
    </source>
</evidence>
<evidence type="ECO:0000256" key="2">
    <source>
        <dbReference type="ARBA" id="ARBA00022737"/>
    </source>
</evidence>
<proteinExistence type="inferred from homology"/>
<organism evidence="5 6">
    <name type="scientific">Clitoria ternatea</name>
    <name type="common">Butterfly pea</name>
    <dbReference type="NCBI Taxonomy" id="43366"/>
    <lineage>
        <taxon>Eukaryota</taxon>
        <taxon>Viridiplantae</taxon>
        <taxon>Streptophyta</taxon>
        <taxon>Embryophyta</taxon>
        <taxon>Tracheophyta</taxon>
        <taxon>Spermatophyta</taxon>
        <taxon>Magnoliopsida</taxon>
        <taxon>eudicotyledons</taxon>
        <taxon>Gunneridae</taxon>
        <taxon>Pentapetalae</taxon>
        <taxon>rosids</taxon>
        <taxon>fabids</taxon>
        <taxon>Fabales</taxon>
        <taxon>Fabaceae</taxon>
        <taxon>Papilionoideae</taxon>
        <taxon>50 kb inversion clade</taxon>
        <taxon>NPAAA clade</taxon>
        <taxon>indigoferoid/millettioid clade</taxon>
        <taxon>Phaseoleae</taxon>
        <taxon>Clitoria</taxon>
    </lineage>
</organism>
<comment type="caution">
    <text evidence="5">The sequence shown here is derived from an EMBL/GenBank/DDBJ whole genome shotgun (WGS) entry which is preliminary data.</text>
</comment>
<dbReference type="Pfam" id="PF13041">
    <property type="entry name" value="PPR_2"/>
    <property type="match status" value="4"/>
</dbReference>
<evidence type="ECO:0000256" key="3">
    <source>
        <dbReference type="PROSITE-ProRule" id="PRU00708"/>
    </source>
</evidence>
<evidence type="ECO:0000313" key="6">
    <source>
        <dbReference type="Proteomes" id="UP001359559"/>
    </source>
</evidence>
<dbReference type="NCBIfam" id="TIGR00756">
    <property type="entry name" value="PPR"/>
    <property type="match status" value="9"/>
</dbReference>
<feature type="repeat" description="PPR" evidence="3">
    <location>
        <begin position="347"/>
        <end position="381"/>
    </location>
</feature>